<name>A0ACB5TJP6_CANBO</name>
<accession>A0ACB5TJP6</accession>
<organism evidence="1 2">
    <name type="scientific">Candida boidinii</name>
    <name type="common">Yeast</name>
    <dbReference type="NCBI Taxonomy" id="5477"/>
    <lineage>
        <taxon>Eukaryota</taxon>
        <taxon>Fungi</taxon>
        <taxon>Dikarya</taxon>
        <taxon>Ascomycota</taxon>
        <taxon>Saccharomycotina</taxon>
        <taxon>Pichiomycetes</taxon>
        <taxon>Pichiales</taxon>
        <taxon>Pichiaceae</taxon>
        <taxon>Ogataea</taxon>
        <taxon>Ogataea/Candida clade</taxon>
    </lineage>
</organism>
<proteinExistence type="predicted"/>
<evidence type="ECO:0000313" key="1">
    <source>
        <dbReference type="EMBL" id="GME90108.1"/>
    </source>
</evidence>
<dbReference type="Proteomes" id="UP001165101">
    <property type="component" value="Unassembled WGS sequence"/>
</dbReference>
<dbReference type="EMBL" id="BSXV01000669">
    <property type="protein sequence ID" value="GME90108.1"/>
    <property type="molecule type" value="Genomic_DNA"/>
</dbReference>
<gene>
    <name evidence="1" type="ORF">Cboi01_000169500</name>
</gene>
<evidence type="ECO:0000313" key="2">
    <source>
        <dbReference type="Proteomes" id="UP001165101"/>
    </source>
</evidence>
<protein>
    <submittedName>
        <fullName evidence="1">Unnamed protein product</fullName>
    </submittedName>
</protein>
<comment type="caution">
    <text evidence="1">The sequence shown here is derived from an EMBL/GenBank/DDBJ whole genome shotgun (WGS) entry which is preliminary data.</text>
</comment>
<sequence>MEEFDPFINALDDPVQEDDTPFVDDIDDIFTEKYTRANLSQSLKSASDGMESAEEVNNNDFDDIRKISEDDDSEYESAEIEKIPLNYSPSKKSTTKIDRTTRRNSQDRRLSLSNRGKRLSSIGNGFVAEPHEDVPEDDFYKHLDNSLPEPHRMRQLLIWSCKRLISKEKKSHEDYKLTESGYNDLSIKIANSIKEEIVKDLVDGKINTSWWVMDDDEDDNKINGGTGNDLSHELSQSSQNNINKPIIILPNEQNQKNFKSLKMLEKRLAECKREDKTWTDCSEYELTNSSNFKEVKIPKDYNEIIGKDAIINSSENFSKLKAVIDQLYESKENYKSKITDELEDSVDDFTHMIHKLKSVTKALEILSDSKMIEFSSKMRESLDKDINGEYSIDSMKLLKGFARLNPSDKD</sequence>
<keyword evidence="2" id="KW-1185">Reference proteome</keyword>
<reference evidence="1" key="1">
    <citation type="submission" date="2023-04" db="EMBL/GenBank/DDBJ databases">
        <title>Candida boidinii NBRC 1967.</title>
        <authorList>
            <person name="Ichikawa N."/>
            <person name="Sato H."/>
            <person name="Tonouchi N."/>
        </authorList>
    </citation>
    <scope>NUCLEOTIDE SEQUENCE</scope>
    <source>
        <strain evidence="1">NBRC 1967</strain>
    </source>
</reference>